<dbReference type="FunFam" id="2.10.25.10:FF:000066">
    <property type="entry name" value="FAT atypical cadherin 4"/>
    <property type="match status" value="1"/>
</dbReference>
<evidence type="ECO:0000256" key="10">
    <source>
        <dbReference type="ARBA" id="ARBA00023157"/>
    </source>
</evidence>
<gene>
    <name evidence="18" type="ORF">SKAU_G00259800</name>
</gene>
<reference evidence="18" key="1">
    <citation type="journal article" date="2023" name="Science">
        <title>Genome structures resolve the early diversification of teleost fishes.</title>
        <authorList>
            <person name="Parey E."/>
            <person name="Louis A."/>
            <person name="Montfort J."/>
            <person name="Bouchez O."/>
            <person name="Roques C."/>
            <person name="Iampietro C."/>
            <person name="Lluch J."/>
            <person name="Castinel A."/>
            <person name="Donnadieu C."/>
            <person name="Desvignes T."/>
            <person name="Floi Bucao C."/>
            <person name="Jouanno E."/>
            <person name="Wen M."/>
            <person name="Mejri S."/>
            <person name="Dirks R."/>
            <person name="Jansen H."/>
            <person name="Henkel C."/>
            <person name="Chen W.J."/>
            <person name="Zahm M."/>
            <person name="Cabau C."/>
            <person name="Klopp C."/>
            <person name="Thompson A.W."/>
            <person name="Robinson-Rechavi M."/>
            <person name="Braasch I."/>
            <person name="Lecointre G."/>
            <person name="Bobe J."/>
            <person name="Postlethwait J.H."/>
            <person name="Berthelot C."/>
            <person name="Roest Crollius H."/>
            <person name="Guiguen Y."/>
        </authorList>
    </citation>
    <scope>NUCLEOTIDE SEQUENCE</scope>
    <source>
        <strain evidence="18">WJC10195</strain>
    </source>
</reference>
<evidence type="ECO:0000313" key="18">
    <source>
        <dbReference type="EMBL" id="KAJ8350850.1"/>
    </source>
</evidence>
<dbReference type="InterPro" id="IPR017857">
    <property type="entry name" value="Coagulation_fac-like_Gla_dom"/>
</dbReference>
<evidence type="ECO:0000256" key="15">
    <source>
        <dbReference type="SAM" id="SignalP"/>
    </source>
</evidence>
<keyword evidence="5 14" id="KW-0245">EGF-like domain</keyword>
<evidence type="ECO:0000256" key="14">
    <source>
        <dbReference type="PROSITE-ProRule" id="PRU00076"/>
    </source>
</evidence>
<organism evidence="18 19">
    <name type="scientific">Synaphobranchus kaupii</name>
    <name type="common">Kaup's arrowtooth eel</name>
    <dbReference type="NCBI Taxonomy" id="118154"/>
    <lineage>
        <taxon>Eukaryota</taxon>
        <taxon>Metazoa</taxon>
        <taxon>Chordata</taxon>
        <taxon>Craniata</taxon>
        <taxon>Vertebrata</taxon>
        <taxon>Euteleostomi</taxon>
        <taxon>Actinopterygii</taxon>
        <taxon>Neopterygii</taxon>
        <taxon>Teleostei</taxon>
        <taxon>Anguilliformes</taxon>
        <taxon>Synaphobranchidae</taxon>
        <taxon>Synaphobranchus</taxon>
    </lineage>
</organism>
<feature type="signal peptide" evidence="15">
    <location>
        <begin position="1"/>
        <end position="22"/>
    </location>
</feature>
<dbReference type="Gene3D" id="4.10.740.10">
    <property type="entry name" value="Coagulation Factor IX"/>
    <property type="match status" value="1"/>
</dbReference>
<feature type="chain" id="PRO_5040291885" description="Coagulation factor VII" evidence="15">
    <location>
        <begin position="23"/>
        <end position="132"/>
    </location>
</feature>
<dbReference type="PANTHER" id="PTHR24278">
    <property type="entry name" value="COAGULATION FACTOR"/>
    <property type="match status" value="1"/>
</dbReference>
<dbReference type="PROSITE" id="PS00010">
    <property type="entry name" value="ASX_HYDROXYL"/>
    <property type="match status" value="1"/>
</dbReference>
<evidence type="ECO:0000256" key="6">
    <source>
        <dbReference type="ARBA" id="ARBA00022729"/>
    </source>
</evidence>
<keyword evidence="9" id="KW-0865">Zymogen</keyword>
<dbReference type="OrthoDB" id="9379732at2759"/>
<keyword evidence="10" id="KW-1015">Disulfide bond</keyword>
<evidence type="ECO:0000256" key="5">
    <source>
        <dbReference type="ARBA" id="ARBA00022536"/>
    </source>
</evidence>
<evidence type="ECO:0000259" key="16">
    <source>
        <dbReference type="PROSITE" id="PS50026"/>
    </source>
</evidence>
<keyword evidence="6 15" id="KW-0732">Signal</keyword>
<dbReference type="PRINTS" id="PR00001">
    <property type="entry name" value="GLABLOOD"/>
</dbReference>
<name>A0A9Q1F4H5_SYNKA</name>
<keyword evidence="8" id="KW-0106">Calcium</keyword>
<keyword evidence="4" id="KW-0301">Gamma-carboxyglutamic acid</keyword>
<dbReference type="GO" id="GO:0004252">
    <property type="term" value="F:serine-type endopeptidase activity"/>
    <property type="evidence" value="ECO:0007669"/>
    <property type="project" value="UniProtKB-EC"/>
</dbReference>
<dbReference type="SMART" id="SM00069">
    <property type="entry name" value="GLA"/>
    <property type="match status" value="1"/>
</dbReference>
<proteinExistence type="predicted"/>
<dbReference type="InterPro" id="IPR000742">
    <property type="entry name" value="EGF"/>
</dbReference>
<dbReference type="Pfam" id="PF00594">
    <property type="entry name" value="Gla"/>
    <property type="match status" value="1"/>
</dbReference>
<dbReference type="CDD" id="cd00054">
    <property type="entry name" value="EGF_CA"/>
    <property type="match status" value="1"/>
</dbReference>
<dbReference type="PROSITE" id="PS50026">
    <property type="entry name" value="EGF_3"/>
    <property type="match status" value="1"/>
</dbReference>
<dbReference type="Proteomes" id="UP001152622">
    <property type="component" value="Chromosome 9"/>
</dbReference>
<keyword evidence="7" id="KW-0677">Repeat</keyword>
<keyword evidence="11" id="KW-0325">Glycoprotein</keyword>
<dbReference type="InterPro" id="IPR000294">
    <property type="entry name" value="GLA_domain"/>
</dbReference>
<dbReference type="AlphaFoldDB" id="A0A9Q1F4H5"/>
<accession>A0A9Q1F4H5</accession>
<dbReference type="GO" id="GO:0005615">
    <property type="term" value="C:extracellular space"/>
    <property type="evidence" value="ECO:0007669"/>
    <property type="project" value="TreeGrafter"/>
</dbReference>
<protein>
    <recommendedName>
        <fullName evidence="3">Coagulation factor VII</fullName>
        <ecNumber evidence="2">3.4.21.21</ecNumber>
    </recommendedName>
    <alternativeName>
        <fullName evidence="12">Serum prothrombin conversion accelerator</fullName>
    </alternativeName>
</protein>
<evidence type="ECO:0000256" key="11">
    <source>
        <dbReference type="ARBA" id="ARBA00023180"/>
    </source>
</evidence>
<evidence type="ECO:0000259" key="17">
    <source>
        <dbReference type="PROSITE" id="PS50998"/>
    </source>
</evidence>
<evidence type="ECO:0000256" key="13">
    <source>
        <dbReference type="ARBA" id="ARBA00056668"/>
    </source>
</evidence>
<evidence type="ECO:0000256" key="7">
    <source>
        <dbReference type="ARBA" id="ARBA00022737"/>
    </source>
</evidence>
<evidence type="ECO:0000313" key="19">
    <source>
        <dbReference type="Proteomes" id="UP001152622"/>
    </source>
</evidence>
<comment type="catalytic activity">
    <reaction evidence="1">
        <text>Selective cleavage of Arg-|-Ile bond in factor X to form factor Xa.</text>
        <dbReference type="EC" id="3.4.21.21"/>
    </reaction>
</comment>
<dbReference type="InterPro" id="IPR050442">
    <property type="entry name" value="Peptidase_S1_coag_factors"/>
</dbReference>
<dbReference type="SUPFAM" id="SSF57630">
    <property type="entry name" value="GLA-domain"/>
    <property type="match status" value="1"/>
</dbReference>
<comment type="function">
    <text evidence="13">Initiates the extrinsic pathway of blood coagulation. Serine protease that circulates in the blood in a zymogen form. Factor VII is converted to factor VIIa by factor Xa, factor XIIa, factor IXa, or thrombin by minor proteolysis. In the presence of tissue factor and calcium ions, factor VIIa then converts factor X to factor Xa by limited proteolysis. Factor VIIa also converts factor IX to factor IXa in the presence of tissue factor and calcium.</text>
</comment>
<evidence type="ECO:0000256" key="4">
    <source>
        <dbReference type="ARBA" id="ARBA00022479"/>
    </source>
</evidence>
<feature type="domain" description="EGF-like" evidence="16">
    <location>
        <begin position="94"/>
        <end position="127"/>
    </location>
</feature>
<keyword evidence="19" id="KW-1185">Reference proteome</keyword>
<evidence type="ECO:0000256" key="9">
    <source>
        <dbReference type="ARBA" id="ARBA00023145"/>
    </source>
</evidence>
<dbReference type="InterPro" id="IPR035972">
    <property type="entry name" value="GLA-like_dom_SF"/>
</dbReference>
<comment type="caution">
    <text evidence="18">The sequence shown here is derived from an EMBL/GenBank/DDBJ whole genome shotgun (WGS) entry which is preliminary data.</text>
</comment>
<evidence type="ECO:0000256" key="12">
    <source>
        <dbReference type="ARBA" id="ARBA00030307"/>
    </source>
</evidence>
<dbReference type="GO" id="GO:0005509">
    <property type="term" value="F:calcium ion binding"/>
    <property type="evidence" value="ECO:0007669"/>
    <property type="project" value="InterPro"/>
</dbReference>
<comment type="caution">
    <text evidence="14">Lacks conserved residue(s) required for the propagation of feature annotation.</text>
</comment>
<evidence type="ECO:0000256" key="2">
    <source>
        <dbReference type="ARBA" id="ARBA00012069"/>
    </source>
</evidence>
<feature type="domain" description="Gla" evidence="17">
    <location>
        <begin position="48"/>
        <end position="94"/>
    </location>
</feature>
<dbReference type="Pfam" id="PF00008">
    <property type="entry name" value="EGF"/>
    <property type="match status" value="1"/>
</dbReference>
<dbReference type="PANTHER" id="PTHR24278:SF26">
    <property type="entry name" value="COAGULATION FACTOR VII"/>
    <property type="match status" value="1"/>
</dbReference>
<dbReference type="PROSITE" id="PS00011">
    <property type="entry name" value="GLA_1"/>
    <property type="match status" value="1"/>
</dbReference>
<dbReference type="InterPro" id="IPR000152">
    <property type="entry name" value="EGF-type_Asp/Asn_hydroxyl_site"/>
</dbReference>
<dbReference type="EMBL" id="JAINUF010000009">
    <property type="protein sequence ID" value="KAJ8350850.1"/>
    <property type="molecule type" value="Genomic_DNA"/>
</dbReference>
<evidence type="ECO:0000256" key="3">
    <source>
        <dbReference type="ARBA" id="ARBA00015530"/>
    </source>
</evidence>
<evidence type="ECO:0000256" key="1">
    <source>
        <dbReference type="ARBA" id="ARBA00001355"/>
    </source>
</evidence>
<dbReference type="FunFam" id="4.10.740.10:FF:000001">
    <property type="entry name" value="vitamin K-dependent protein S"/>
    <property type="match status" value="1"/>
</dbReference>
<evidence type="ECO:0000256" key="8">
    <source>
        <dbReference type="ARBA" id="ARBA00022837"/>
    </source>
</evidence>
<dbReference type="EC" id="3.4.21.21" evidence="2"/>
<dbReference type="PROSITE" id="PS50998">
    <property type="entry name" value="GLA_2"/>
    <property type="match status" value="1"/>
</dbReference>
<dbReference type="Gene3D" id="2.10.25.10">
    <property type="entry name" value="Laminin"/>
    <property type="match status" value="1"/>
</dbReference>
<sequence>MWLHIVCLLLAISCSAPCLRRASPVTPLPVVFQGRNQAHSLLDRVRRANSGWFEELKKGNLERECLEEPCSYEEAHEVFEHDKATDEFWKLYDVKDNCHSNPCQNNGTCSDQGPSYGCLCTPGFQRQELWIG</sequence>